<evidence type="ECO:0000256" key="4">
    <source>
        <dbReference type="ARBA" id="ARBA00022490"/>
    </source>
</evidence>
<organism evidence="22 23">
    <name type="scientific">Xenopus laevis</name>
    <name type="common">African clawed frog</name>
    <dbReference type="NCBI Taxonomy" id="8355"/>
    <lineage>
        <taxon>Eukaryota</taxon>
        <taxon>Metazoa</taxon>
        <taxon>Chordata</taxon>
        <taxon>Craniata</taxon>
        <taxon>Vertebrata</taxon>
        <taxon>Euteleostomi</taxon>
        <taxon>Amphibia</taxon>
        <taxon>Batrachia</taxon>
        <taxon>Anura</taxon>
        <taxon>Pipoidea</taxon>
        <taxon>Pipidae</taxon>
        <taxon>Xenopodinae</taxon>
        <taxon>Xenopus</taxon>
        <taxon>Xenopus</taxon>
    </lineage>
</organism>
<keyword evidence="15" id="KW-0007">Acetylation</keyword>
<dbReference type="GO" id="GO:0019863">
    <property type="term" value="F:IgE binding"/>
    <property type="evidence" value="ECO:0000318"/>
    <property type="project" value="GO_Central"/>
</dbReference>
<accession>A0A8J1LQH7</accession>
<comment type="subcellular location">
    <subcellularLocation>
        <location evidence="2">Cytoplasm</location>
    </subcellularLocation>
    <subcellularLocation>
        <location evidence="1">Nucleus</location>
    </subcellularLocation>
    <subcellularLocation>
        <location evidence="3">Secreted</location>
    </subcellularLocation>
</comment>
<dbReference type="InterPro" id="IPR001079">
    <property type="entry name" value="Galectin_CRD"/>
</dbReference>
<keyword evidence="17" id="KW-0508">mRNA splicing</keyword>
<dbReference type="GO" id="GO:0045806">
    <property type="term" value="P:negative regulation of endocytosis"/>
    <property type="evidence" value="ECO:0000318"/>
    <property type="project" value="GO_Central"/>
</dbReference>
<dbReference type="GO" id="GO:0050918">
    <property type="term" value="P:positive chemotaxis"/>
    <property type="evidence" value="ECO:0000318"/>
    <property type="project" value="GO_Central"/>
</dbReference>
<dbReference type="GO" id="GO:2001237">
    <property type="term" value="P:negative regulation of extrinsic apoptotic signaling pathway"/>
    <property type="evidence" value="ECO:0000318"/>
    <property type="project" value="GO_Central"/>
</dbReference>
<evidence type="ECO:0000256" key="11">
    <source>
        <dbReference type="ARBA" id="ARBA00022737"/>
    </source>
</evidence>
<dbReference type="InterPro" id="IPR013320">
    <property type="entry name" value="ConA-like_dom_sf"/>
</dbReference>
<keyword evidence="7" id="KW-0399">Innate immunity</keyword>
<keyword evidence="10 19" id="KW-0430">Lectin</keyword>
<feature type="region of interest" description="Disordered" evidence="20">
    <location>
        <begin position="1"/>
        <end position="180"/>
    </location>
</feature>
<dbReference type="AlphaFoldDB" id="A0A8J1LQH7"/>
<dbReference type="PROSITE" id="PS51304">
    <property type="entry name" value="GALECTIN"/>
    <property type="match status" value="1"/>
</dbReference>
<keyword evidence="22" id="KW-1185">Reference proteome</keyword>
<dbReference type="GO" id="GO:0005615">
    <property type="term" value="C:extracellular space"/>
    <property type="evidence" value="ECO:0000318"/>
    <property type="project" value="GO_Central"/>
</dbReference>
<dbReference type="GO" id="GO:0090280">
    <property type="term" value="P:positive regulation of calcium ion import"/>
    <property type="evidence" value="ECO:0000318"/>
    <property type="project" value="GO_Central"/>
</dbReference>
<evidence type="ECO:0000313" key="23">
    <source>
        <dbReference type="RefSeq" id="XP_041430975.1"/>
    </source>
</evidence>
<dbReference type="GO" id="GO:0048246">
    <property type="term" value="P:macrophage chemotaxis"/>
    <property type="evidence" value="ECO:0000318"/>
    <property type="project" value="GO_Central"/>
</dbReference>
<dbReference type="GO" id="GO:0006397">
    <property type="term" value="P:mRNA processing"/>
    <property type="evidence" value="ECO:0007669"/>
    <property type="project" value="UniProtKB-KW"/>
</dbReference>
<proteinExistence type="predicted"/>
<dbReference type="OrthoDB" id="8942303at2759"/>
<evidence type="ECO:0000256" key="14">
    <source>
        <dbReference type="ARBA" id="ARBA00022972"/>
    </source>
</evidence>
<dbReference type="InterPro" id="IPR044156">
    <property type="entry name" value="Galectin-like"/>
</dbReference>
<evidence type="ECO:0000256" key="6">
    <source>
        <dbReference type="ARBA" id="ARBA00022553"/>
    </source>
</evidence>
<evidence type="ECO:0000256" key="18">
    <source>
        <dbReference type="ARBA" id="ARBA00023242"/>
    </source>
</evidence>
<name>A0A8J1LQH7_XENLA</name>
<dbReference type="GO" id="GO:0002548">
    <property type="term" value="P:monocyte chemotaxis"/>
    <property type="evidence" value="ECO:0000318"/>
    <property type="project" value="GO_Central"/>
</dbReference>
<dbReference type="GO" id="GO:0030154">
    <property type="term" value="P:cell differentiation"/>
    <property type="evidence" value="ECO:0007669"/>
    <property type="project" value="UniProtKB-KW"/>
</dbReference>
<dbReference type="Pfam" id="PF00337">
    <property type="entry name" value="Gal-bind_lectin"/>
    <property type="match status" value="1"/>
</dbReference>
<evidence type="ECO:0000256" key="1">
    <source>
        <dbReference type="ARBA" id="ARBA00004123"/>
    </source>
</evidence>
<dbReference type="Gene3D" id="2.60.120.200">
    <property type="match status" value="1"/>
</dbReference>
<keyword evidence="8" id="KW-0507">mRNA processing</keyword>
<dbReference type="GO" id="GO:0045087">
    <property type="term" value="P:innate immune response"/>
    <property type="evidence" value="ECO:0007669"/>
    <property type="project" value="UniProtKB-KW"/>
</dbReference>
<dbReference type="SMART" id="SM00908">
    <property type="entry name" value="Gal-bind_lectin"/>
    <property type="match status" value="1"/>
</dbReference>
<evidence type="ECO:0000256" key="20">
    <source>
        <dbReference type="SAM" id="MobiDB-lite"/>
    </source>
</evidence>
<dbReference type="CTD" id="108699744"/>
<evidence type="ECO:0000259" key="21">
    <source>
        <dbReference type="PROSITE" id="PS51304"/>
    </source>
</evidence>
<keyword evidence="9" id="KW-0747">Spliceosome</keyword>
<keyword evidence="12" id="KW-0221">Differentiation</keyword>
<dbReference type="SMART" id="SM00276">
    <property type="entry name" value="GLECT"/>
    <property type="match status" value="1"/>
</dbReference>
<keyword evidence="4" id="KW-0963">Cytoplasm</keyword>
<evidence type="ECO:0000256" key="16">
    <source>
        <dbReference type="ARBA" id="ARBA00023157"/>
    </source>
</evidence>
<evidence type="ECO:0000256" key="5">
    <source>
        <dbReference type="ARBA" id="ARBA00022525"/>
    </source>
</evidence>
<keyword evidence="5" id="KW-0964">Secreted</keyword>
<dbReference type="PANTHER" id="PTHR11346">
    <property type="entry name" value="GALECTIN"/>
    <property type="match status" value="1"/>
</dbReference>
<dbReference type="CDD" id="cd00070">
    <property type="entry name" value="GLECT"/>
    <property type="match status" value="1"/>
</dbReference>
<feature type="compositionally biased region" description="Low complexity" evidence="20">
    <location>
        <begin position="11"/>
        <end position="35"/>
    </location>
</feature>
<sequence length="319" mass="34165">MEDFSLDDAIAQQNSGNAQQSQGQDPGQPQQQPWPWGNPPPAQYPGYPGAPPGQYPGYPGAQGQQYPGSFPGQQYPGFPAPGQGQPGFPAPGQGHPGFPAPGQGQPGFPAPGQGHPGFPAPGQGHPGFPAPGQGHPGFPAPGHGHPGFPAPGHGHPGFPAQDPHKPGFPGQPEPPKPSAPVQLKVPFDLPLPSGVVPRLKITVNGKINPNPKRFVVDLKKGQDIALHINPRFHERPHVIVRNSMINTKWGPEERQAPKFPFAAGQPFKIQVHCEADHYKVAVNNEILFQYSHRVRELHEIKNVHVYGDITLTDVNYTMG</sequence>
<evidence type="ECO:0000256" key="17">
    <source>
        <dbReference type="ARBA" id="ARBA00023187"/>
    </source>
</evidence>
<keyword evidence="16" id="KW-1015">Disulfide bond</keyword>
<dbReference type="FunFam" id="2.60.120.200:FF:000023">
    <property type="entry name" value="Galectin"/>
    <property type="match status" value="1"/>
</dbReference>
<dbReference type="GO" id="GO:0043236">
    <property type="term" value="F:laminin binding"/>
    <property type="evidence" value="ECO:0000318"/>
    <property type="project" value="GO_Central"/>
</dbReference>
<dbReference type="RefSeq" id="XP_041430975.1">
    <property type="nucleotide sequence ID" value="XM_041575041.1"/>
</dbReference>
<keyword evidence="14" id="KW-0389">IgE-binding protein</keyword>
<keyword evidence="6" id="KW-0597">Phosphoprotein</keyword>
<dbReference type="GO" id="GO:0005681">
    <property type="term" value="C:spliceosomal complex"/>
    <property type="evidence" value="ECO:0007669"/>
    <property type="project" value="UniProtKB-KW"/>
</dbReference>
<dbReference type="GO" id="GO:0005634">
    <property type="term" value="C:nucleus"/>
    <property type="evidence" value="ECO:0000318"/>
    <property type="project" value="GO_Central"/>
</dbReference>
<gene>
    <name evidence="23" type="primary">lgals3.S</name>
</gene>
<evidence type="ECO:0000256" key="9">
    <source>
        <dbReference type="ARBA" id="ARBA00022728"/>
    </source>
</evidence>
<protein>
    <recommendedName>
        <fullName evidence="19">Galectin</fullName>
    </recommendedName>
</protein>
<keyword evidence="18" id="KW-0539">Nucleus</keyword>
<keyword evidence="13" id="KW-0391">Immunity</keyword>
<dbReference type="GeneID" id="108699744"/>
<dbReference type="SUPFAM" id="SSF49899">
    <property type="entry name" value="Concanavalin A-like lectins/glucanases"/>
    <property type="match status" value="1"/>
</dbReference>
<dbReference type="Proteomes" id="UP000186698">
    <property type="component" value="Chromosome 8S"/>
</dbReference>
<evidence type="ECO:0000256" key="12">
    <source>
        <dbReference type="ARBA" id="ARBA00022782"/>
    </source>
</evidence>
<feature type="compositionally biased region" description="Pro residues" evidence="20">
    <location>
        <begin position="36"/>
        <end position="54"/>
    </location>
</feature>
<evidence type="ECO:0000256" key="8">
    <source>
        <dbReference type="ARBA" id="ARBA00022664"/>
    </source>
</evidence>
<evidence type="ECO:0000256" key="13">
    <source>
        <dbReference type="ARBA" id="ARBA00022859"/>
    </source>
</evidence>
<evidence type="ECO:0000256" key="15">
    <source>
        <dbReference type="ARBA" id="ARBA00022990"/>
    </source>
</evidence>
<dbReference type="GO" id="GO:0048245">
    <property type="term" value="P:eosinophil chemotaxis"/>
    <property type="evidence" value="ECO:0000318"/>
    <property type="project" value="GO_Central"/>
</dbReference>
<dbReference type="GO" id="GO:0008380">
    <property type="term" value="P:RNA splicing"/>
    <property type="evidence" value="ECO:0007669"/>
    <property type="project" value="UniProtKB-KW"/>
</dbReference>
<feature type="compositionally biased region" description="Low complexity" evidence="20">
    <location>
        <begin position="55"/>
        <end position="161"/>
    </location>
</feature>
<reference evidence="23" key="1">
    <citation type="submission" date="2025-08" db="UniProtKB">
        <authorList>
            <consortium name="RefSeq"/>
        </authorList>
    </citation>
    <scope>IDENTIFICATION</scope>
    <source>
        <strain evidence="23">J_2021</strain>
        <tissue evidence="23">Erythrocytes</tissue>
    </source>
</reference>
<feature type="compositionally biased region" description="Pro residues" evidence="20">
    <location>
        <begin position="169"/>
        <end position="178"/>
    </location>
</feature>
<keyword evidence="11" id="KW-0677">Repeat</keyword>
<evidence type="ECO:0000256" key="3">
    <source>
        <dbReference type="ARBA" id="ARBA00004613"/>
    </source>
</evidence>
<dbReference type="GO" id="GO:0005737">
    <property type="term" value="C:cytoplasm"/>
    <property type="evidence" value="ECO:0000318"/>
    <property type="project" value="GO_Central"/>
</dbReference>
<evidence type="ECO:0000256" key="10">
    <source>
        <dbReference type="ARBA" id="ARBA00022734"/>
    </source>
</evidence>
<dbReference type="KEGG" id="xla:108699744"/>
<dbReference type="GO" id="GO:0048030">
    <property type="term" value="F:disaccharide binding"/>
    <property type="evidence" value="ECO:0000318"/>
    <property type="project" value="GO_Central"/>
</dbReference>
<evidence type="ECO:0000256" key="7">
    <source>
        <dbReference type="ARBA" id="ARBA00022588"/>
    </source>
</evidence>
<dbReference type="PANTHER" id="PTHR11346:SF26">
    <property type="entry name" value="GALECTIN-3"/>
    <property type="match status" value="1"/>
</dbReference>
<evidence type="ECO:0000256" key="2">
    <source>
        <dbReference type="ARBA" id="ARBA00004496"/>
    </source>
</evidence>
<dbReference type="GO" id="GO:0001772">
    <property type="term" value="C:immunological synapse"/>
    <property type="evidence" value="ECO:0000318"/>
    <property type="project" value="GO_Central"/>
</dbReference>
<evidence type="ECO:0000256" key="19">
    <source>
        <dbReference type="RuleBase" id="RU102079"/>
    </source>
</evidence>
<evidence type="ECO:0000313" key="22">
    <source>
        <dbReference type="Proteomes" id="UP000186698"/>
    </source>
</evidence>
<feature type="domain" description="Galectin" evidence="21">
    <location>
        <begin position="187"/>
        <end position="317"/>
    </location>
</feature>
<dbReference type="GO" id="GO:0030593">
    <property type="term" value="P:neutrophil chemotaxis"/>
    <property type="evidence" value="ECO:0000318"/>
    <property type="project" value="GO_Central"/>
</dbReference>